<feature type="binding site" evidence="6">
    <location>
        <position position="164"/>
    </location>
    <ligand>
        <name>orotate</name>
        <dbReference type="ChEBI" id="CHEBI:30839"/>
    </ligand>
</feature>
<evidence type="ECO:0000256" key="4">
    <source>
        <dbReference type="ARBA" id="ARBA00022679"/>
    </source>
</evidence>
<comment type="cofactor">
    <cofactor evidence="6">
        <name>Mg(2+)</name>
        <dbReference type="ChEBI" id="CHEBI:18420"/>
    </cofactor>
</comment>
<name>A0A1G2CBM4_9BACT</name>
<proteinExistence type="inferred from homology"/>
<dbReference type="Proteomes" id="UP000179059">
    <property type="component" value="Unassembled WGS sequence"/>
</dbReference>
<dbReference type="CDD" id="cd06223">
    <property type="entry name" value="PRTases_typeI"/>
    <property type="match status" value="1"/>
</dbReference>
<dbReference type="AlphaFoldDB" id="A0A1G2CBM4"/>
<dbReference type="HAMAP" id="MF_01208">
    <property type="entry name" value="PyrE"/>
    <property type="match status" value="1"/>
</dbReference>
<comment type="caution">
    <text evidence="6">Lacks conserved residue(s) required for the propagation of feature annotation.</text>
</comment>
<comment type="function">
    <text evidence="6">Catalyzes the transfer of a ribosyl phosphate group from 5-phosphoribose 1-diphosphate to orotate, leading to the formation of orotidine monophosphate (OMP).</text>
</comment>
<dbReference type="GO" id="GO:0044205">
    <property type="term" value="P:'de novo' UMP biosynthetic process"/>
    <property type="evidence" value="ECO:0007669"/>
    <property type="project" value="UniProtKB-UniRule"/>
</dbReference>
<evidence type="ECO:0000256" key="1">
    <source>
        <dbReference type="ARBA" id="ARBA00004889"/>
    </source>
</evidence>
<sequence>MAFDAQAFSGFVLGQNILGFKDQPITYKSGRQGHCYVNWRVALNDAYLLDQVTDSVIAFVEALGLSPRSFYGIPEGATKLGVVTQLKWAKSRPDFEPGAYPVPMGRAAPKDHGAPEDKFFVGMPQGDTIVLEDTTTTGGSLLSGVEKLQAAGVKVIAAIALTNRNEVRDDGLTVPQALENKGVPYYALSNLKDILPAAYEALKPAPEVRKAVEAYFAKYGAKN</sequence>
<dbReference type="Gene3D" id="3.40.50.2020">
    <property type="match status" value="1"/>
</dbReference>
<dbReference type="InterPro" id="IPR023031">
    <property type="entry name" value="OPRT"/>
</dbReference>
<dbReference type="PANTHER" id="PTHR19278">
    <property type="entry name" value="OROTATE PHOSPHORIBOSYLTRANSFERASE"/>
    <property type="match status" value="1"/>
</dbReference>
<evidence type="ECO:0000256" key="2">
    <source>
        <dbReference type="ARBA" id="ARBA00011971"/>
    </source>
</evidence>
<dbReference type="UniPathway" id="UPA00070">
    <property type="reaction ID" value="UER00119"/>
</dbReference>
<feature type="binding site" description="in other chain" evidence="6">
    <location>
        <begin position="132"/>
        <end position="140"/>
    </location>
    <ligand>
        <name>5-phospho-alpha-D-ribose 1-diphosphate</name>
        <dbReference type="ChEBI" id="CHEBI:58017"/>
        <note>ligand shared between dimeric partners</note>
    </ligand>
</feature>
<accession>A0A1G2CBM4</accession>
<feature type="binding site" evidence="6">
    <location>
        <position position="136"/>
    </location>
    <ligand>
        <name>orotate</name>
        <dbReference type="ChEBI" id="CHEBI:30839"/>
    </ligand>
</feature>
<keyword evidence="6" id="KW-0460">Magnesium</keyword>
<dbReference type="PANTHER" id="PTHR19278:SF9">
    <property type="entry name" value="URIDINE 5'-MONOPHOSPHATE SYNTHASE"/>
    <property type="match status" value="1"/>
</dbReference>
<dbReference type="GO" id="GO:0000287">
    <property type="term" value="F:magnesium ion binding"/>
    <property type="evidence" value="ECO:0007669"/>
    <property type="project" value="UniProtKB-UniRule"/>
</dbReference>
<keyword evidence="5 6" id="KW-0665">Pyrimidine biosynthesis</keyword>
<feature type="binding site" evidence="6">
    <location>
        <position position="112"/>
    </location>
    <ligand>
        <name>5-phospho-alpha-D-ribose 1-diphosphate</name>
        <dbReference type="ChEBI" id="CHEBI:58017"/>
        <note>ligand shared between dimeric partners</note>
    </ligand>
</feature>
<dbReference type="InterPro" id="IPR029057">
    <property type="entry name" value="PRTase-like"/>
</dbReference>
<dbReference type="GO" id="GO:0019856">
    <property type="term" value="P:pyrimidine nucleobase biosynthetic process"/>
    <property type="evidence" value="ECO:0007669"/>
    <property type="project" value="TreeGrafter"/>
</dbReference>
<keyword evidence="3 6" id="KW-0328">Glycosyltransferase</keyword>
<evidence type="ECO:0000256" key="6">
    <source>
        <dbReference type="HAMAP-Rule" id="MF_01208"/>
    </source>
</evidence>
<comment type="pathway">
    <text evidence="1 6">Pyrimidine metabolism; UMP biosynthesis via de novo pathway; UMP from orotate: step 1/2.</text>
</comment>
<keyword evidence="4 6" id="KW-0808">Transferase</keyword>
<feature type="binding site" evidence="6">
    <location>
        <position position="106"/>
    </location>
    <ligand>
        <name>5-phospho-alpha-D-ribose 1-diphosphate</name>
        <dbReference type="ChEBI" id="CHEBI:58017"/>
        <note>ligand shared between dimeric partners</note>
    </ligand>
</feature>
<dbReference type="EMBL" id="MHKX01000017">
    <property type="protein sequence ID" value="OGY98050.1"/>
    <property type="molecule type" value="Genomic_DNA"/>
</dbReference>
<dbReference type="SUPFAM" id="SSF53271">
    <property type="entry name" value="PRTase-like"/>
    <property type="match status" value="1"/>
</dbReference>
<comment type="catalytic activity">
    <reaction evidence="6">
        <text>orotidine 5'-phosphate + diphosphate = orotate + 5-phospho-alpha-D-ribose 1-diphosphate</text>
        <dbReference type="Rhea" id="RHEA:10380"/>
        <dbReference type="ChEBI" id="CHEBI:30839"/>
        <dbReference type="ChEBI" id="CHEBI:33019"/>
        <dbReference type="ChEBI" id="CHEBI:57538"/>
        <dbReference type="ChEBI" id="CHEBI:58017"/>
        <dbReference type="EC" id="2.4.2.10"/>
    </reaction>
</comment>
<dbReference type="STRING" id="1798647.A2855_00915"/>
<comment type="subunit">
    <text evidence="6">Homodimer.</text>
</comment>
<evidence type="ECO:0000256" key="3">
    <source>
        <dbReference type="ARBA" id="ARBA00022676"/>
    </source>
</evidence>
<gene>
    <name evidence="6" type="primary">pyrE</name>
    <name evidence="7" type="ORF">A2855_00915</name>
</gene>
<comment type="similarity">
    <text evidence="6">Belongs to the purine/pyrimidine phosphoribosyltransferase family. PyrE subfamily.</text>
</comment>
<dbReference type="GO" id="GO:0004588">
    <property type="term" value="F:orotate phosphoribosyltransferase activity"/>
    <property type="evidence" value="ECO:0007669"/>
    <property type="project" value="UniProtKB-UniRule"/>
</dbReference>
<comment type="caution">
    <text evidence="7">The sequence shown here is derived from an EMBL/GenBank/DDBJ whole genome shotgun (WGS) entry which is preliminary data.</text>
</comment>
<dbReference type="InterPro" id="IPR000836">
    <property type="entry name" value="PRTase_dom"/>
</dbReference>
<organism evidence="7 8">
    <name type="scientific">Candidatus Liptonbacteria bacterium RIFCSPHIGHO2_01_FULL_57_28</name>
    <dbReference type="NCBI Taxonomy" id="1798647"/>
    <lineage>
        <taxon>Bacteria</taxon>
        <taxon>Candidatus Liptoniibacteriota</taxon>
    </lineage>
</organism>
<evidence type="ECO:0000313" key="7">
    <source>
        <dbReference type="EMBL" id="OGY98050.1"/>
    </source>
</evidence>
<evidence type="ECO:0000256" key="5">
    <source>
        <dbReference type="ARBA" id="ARBA00022975"/>
    </source>
</evidence>
<feature type="binding site" description="in other chain" evidence="6">
    <location>
        <position position="28"/>
    </location>
    <ligand>
        <name>5-phospho-alpha-D-ribose 1-diphosphate</name>
        <dbReference type="ChEBI" id="CHEBI:58017"/>
        <note>ligand shared between dimeric partners</note>
    </ligand>
</feature>
<feature type="binding site" evidence="6">
    <location>
        <position position="110"/>
    </location>
    <ligand>
        <name>5-phospho-alpha-D-ribose 1-diphosphate</name>
        <dbReference type="ChEBI" id="CHEBI:58017"/>
        <note>ligand shared between dimeric partners</note>
    </ligand>
</feature>
<protein>
    <recommendedName>
        <fullName evidence="2 6">Orotate phosphoribosyltransferase</fullName>
        <shortName evidence="6">OPRT</shortName>
        <shortName evidence="6">OPRTase</shortName>
        <ecNumber evidence="2 6">2.4.2.10</ecNumber>
    </recommendedName>
</protein>
<reference evidence="7 8" key="1">
    <citation type="journal article" date="2016" name="Nat. Commun.">
        <title>Thousands of microbial genomes shed light on interconnected biogeochemical processes in an aquifer system.</title>
        <authorList>
            <person name="Anantharaman K."/>
            <person name="Brown C.T."/>
            <person name="Hug L.A."/>
            <person name="Sharon I."/>
            <person name="Castelle C.J."/>
            <person name="Probst A.J."/>
            <person name="Thomas B.C."/>
            <person name="Singh A."/>
            <person name="Wilkins M.J."/>
            <person name="Karaoz U."/>
            <person name="Brodie E.L."/>
            <person name="Williams K.H."/>
            <person name="Hubbard S.S."/>
            <person name="Banfield J.F."/>
        </authorList>
    </citation>
    <scope>NUCLEOTIDE SEQUENCE [LARGE SCALE GENOMIC DNA]</scope>
</reference>
<dbReference type="EC" id="2.4.2.10" evidence="2 6"/>
<evidence type="ECO:0000313" key="8">
    <source>
        <dbReference type="Proteomes" id="UP000179059"/>
    </source>
</evidence>